<evidence type="ECO:0000256" key="1">
    <source>
        <dbReference type="SAM" id="MobiDB-lite"/>
    </source>
</evidence>
<comment type="caution">
    <text evidence="2">The sequence shown here is derived from an EMBL/GenBank/DDBJ whole genome shotgun (WGS) entry which is preliminary data.</text>
</comment>
<evidence type="ECO:0000313" key="2">
    <source>
        <dbReference type="EMBL" id="GBP74248.1"/>
    </source>
</evidence>
<sequence>MRRGRQSTVTARSSPSDSKNRLYFRRGYVPVLWSDYTEWALKSLRCHRPNFAVSSFFEVSFYPGNELVPLSRDDGGSARGGERGALERSQF</sequence>
<dbReference type="EMBL" id="BGZK01001200">
    <property type="protein sequence ID" value="GBP74248.1"/>
    <property type="molecule type" value="Genomic_DNA"/>
</dbReference>
<keyword evidence="3" id="KW-1185">Reference proteome</keyword>
<name>A0A4C1YDY3_EUMVA</name>
<proteinExistence type="predicted"/>
<organism evidence="2 3">
    <name type="scientific">Eumeta variegata</name>
    <name type="common">Bagworm moth</name>
    <name type="synonym">Eumeta japonica</name>
    <dbReference type="NCBI Taxonomy" id="151549"/>
    <lineage>
        <taxon>Eukaryota</taxon>
        <taxon>Metazoa</taxon>
        <taxon>Ecdysozoa</taxon>
        <taxon>Arthropoda</taxon>
        <taxon>Hexapoda</taxon>
        <taxon>Insecta</taxon>
        <taxon>Pterygota</taxon>
        <taxon>Neoptera</taxon>
        <taxon>Endopterygota</taxon>
        <taxon>Lepidoptera</taxon>
        <taxon>Glossata</taxon>
        <taxon>Ditrysia</taxon>
        <taxon>Tineoidea</taxon>
        <taxon>Psychidae</taxon>
        <taxon>Oiketicinae</taxon>
        <taxon>Eumeta</taxon>
    </lineage>
</organism>
<reference evidence="2 3" key="1">
    <citation type="journal article" date="2019" name="Commun. Biol.">
        <title>The bagworm genome reveals a unique fibroin gene that provides high tensile strength.</title>
        <authorList>
            <person name="Kono N."/>
            <person name="Nakamura H."/>
            <person name="Ohtoshi R."/>
            <person name="Tomita M."/>
            <person name="Numata K."/>
            <person name="Arakawa K."/>
        </authorList>
    </citation>
    <scope>NUCLEOTIDE SEQUENCE [LARGE SCALE GENOMIC DNA]</scope>
</reference>
<gene>
    <name evidence="2" type="ORF">EVAR_51647_1</name>
</gene>
<dbReference type="Proteomes" id="UP000299102">
    <property type="component" value="Unassembled WGS sequence"/>
</dbReference>
<feature type="region of interest" description="Disordered" evidence="1">
    <location>
        <begin position="71"/>
        <end position="91"/>
    </location>
</feature>
<accession>A0A4C1YDY3</accession>
<dbReference type="AlphaFoldDB" id="A0A4C1YDY3"/>
<evidence type="ECO:0000313" key="3">
    <source>
        <dbReference type="Proteomes" id="UP000299102"/>
    </source>
</evidence>
<protein>
    <submittedName>
        <fullName evidence="2">Uncharacterized protein</fullName>
    </submittedName>
</protein>